<evidence type="ECO:0000256" key="2">
    <source>
        <dbReference type="ARBA" id="ARBA00022515"/>
    </source>
</evidence>
<evidence type="ECO:0000313" key="18">
    <source>
        <dbReference type="Proteomes" id="UP000576550"/>
    </source>
</evidence>
<dbReference type="InterPro" id="IPR006171">
    <property type="entry name" value="TOPRIM_dom"/>
</dbReference>
<comment type="function">
    <text evidence="12 13">RNA polymerase that catalyzes the synthesis of short RNA molecules used as primers for DNA polymerase during DNA replication.</text>
</comment>
<evidence type="ECO:0000256" key="7">
    <source>
        <dbReference type="ARBA" id="ARBA00022771"/>
    </source>
</evidence>
<evidence type="ECO:0000256" key="5">
    <source>
        <dbReference type="ARBA" id="ARBA00022705"/>
    </source>
</evidence>
<dbReference type="InterPro" id="IPR050219">
    <property type="entry name" value="DnaG_primase"/>
</dbReference>
<dbReference type="SUPFAM" id="SSF57783">
    <property type="entry name" value="Zinc beta-ribbon"/>
    <property type="match status" value="1"/>
</dbReference>
<dbReference type="GO" id="GO:0000428">
    <property type="term" value="C:DNA-directed RNA polymerase complex"/>
    <property type="evidence" value="ECO:0007669"/>
    <property type="project" value="UniProtKB-KW"/>
</dbReference>
<dbReference type="FunFam" id="3.90.580.10:FF:000001">
    <property type="entry name" value="DNA primase"/>
    <property type="match status" value="1"/>
</dbReference>
<comment type="cofactor">
    <cofactor evidence="12 13 14">
        <name>Zn(2+)</name>
        <dbReference type="ChEBI" id="CHEBI:29105"/>
    </cofactor>
    <text evidence="12 13 14">Binds 1 zinc ion per monomer.</text>
</comment>
<dbReference type="PIRSF" id="PIRSF002811">
    <property type="entry name" value="DnaG"/>
    <property type="match status" value="1"/>
</dbReference>
<evidence type="ECO:0000259" key="15">
    <source>
        <dbReference type="SMART" id="SM00400"/>
    </source>
</evidence>
<keyword evidence="3 12" id="KW-0808">Transferase</keyword>
<keyword evidence="7 12" id="KW-0863">Zinc-finger</keyword>
<evidence type="ECO:0000256" key="9">
    <source>
        <dbReference type="ARBA" id="ARBA00022842"/>
    </source>
</evidence>
<dbReference type="CDD" id="cd03364">
    <property type="entry name" value="TOPRIM_DnaG_primases"/>
    <property type="match status" value="1"/>
</dbReference>
<evidence type="ECO:0000256" key="10">
    <source>
        <dbReference type="ARBA" id="ARBA00023125"/>
    </source>
</evidence>
<dbReference type="InterPro" id="IPR034151">
    <property type="entry name" value="TOPRIM_DnaG_bac"/>
</dbReference>
<keyword evidence="4 12" id="KW-0548">Nucleotidyltransferase</keyword>
<comment type="catalytic activity">
    <reaction evidence="12">
        <text>ssDNA + n NTP = ssDNA/pppN(pN)n-1 hybrid + (n-1) diphosphate.</text>
        <dbReference type="EC" id="2.7.7.101"/>
    </reaction>
</comment>
<keyword evidence="9" id="KW-0460">Magnesium</keyword>
<keyword evidence="8 12" id="KW-0862">Zinc</keyword>
<dbReference type="SMART" id="SM00493">
    <property type="entry name" value="TOPRIM"/>
    <property type="match status" value="1"/>
</dbReference>
<dbReference type="InterPro" id="IPR006295">
    <property type="entry name" value="DNA_primase_DnaG"/>
</dbReference>
<dbReference type="GO" id="GO:0003899">
    <property type="term" value="F:DNA-directed RNA polymerase activity"/>
    <property type="evidence" value="ECO:0007669"/>
    <property type="project" value="UniProtKB-UniRule"/>
</dbReference>
<proteinExistence type="inferred from homology"/>
<dbReference type="Gene3D" id="3.40.1360.10">
    <property type="match status" value="1"/>
</dbReference>
<feature type="domain" description="Toprim" evidence="16">
    <location>
        <begin position="248"/>
        <end position="319"/>
    </location>
</feature>
<dbReference type="AlphaFoldDB" id="A0A832QEF7"/>
<dbReference type="Gene3D" id="3.90.980.10">
    <property type="entry name" value="DNA primase, catalytic core, N-terminal domain"/>
    <property type="match status" value="1"/>
</dbReference>
<organism evidence="17 18">
    <name type="scientific">Candidatus Dojkabacteria bacterium</name>
    <dbReference type="NCBI Taxonomy" id="2099670"/>
    <lineage>
        <taxon>Bacteria</taxon>
        <taxon>Candidatus Dojkabacteria</taxon>
    </lineage>
</organism>
<comment type="subunit">
    <text evidence="12">Monomer. Interacts with DnaB.</text>
</comment>
<dbReference type="PANTHER" id="PTHR30313:SF2">
    <property type="entry name" value="DNA PRIMASE"/>
    <property type="match status" value="1"/>
</dbReference>
<evidence type="ECO:0000256" key="11">
    <source>
        <dbReference type="ARBA" id="ARBA00023163"/>
    </source>
</evidence>
<dbReference type="Pfam" id="PF08275">
    <property type="entry name" value="DNAG_N"/>
    <property type="match status" value="1"/>
</dbReference>
<feature type="zinc finger region" description="CHC2-type" evidence="12 14">
    <location>
        <begin position="37"/>
        <end position="61"/>
    </location>
</feature>
<evidence type="ECO:0000256" key="13">
    <source>
        <dbReference type="PIRNR" id="PIRNR002811"/>
    </source>
</evidence>
<sequence length="577" mass="66473">MEPNNQIEEIKDKVDIVQVVQKYVHLKQAGKNFSGLCPFHKEKTPSFIVSPDIQRYKCFGCGKSGDIFNFLQEIEHIDFVEALEKLAKVAGVQLKKTQGNKKYKELKDIHYIATKYYYNALLRDKTALEYVLNRGINRESIKNFAIGYSPKYPKLLEQVKKSGAYSKGTLLQTGLFVEKNGVLREKFFDRIMFPIRSRKGDVIAFTARQSGTNEYGPKYMNSPETPIFHKSYNLFAQYESRQEMRKSDLAIISEGSTDVISAHQHGVKNVVAPLGTSLTSKQLESIIPLTKNILFLFDSDRAGQQALIRGFILASELSMNPYAASTAPYKDIDDLLQKEPEKFEKIIKEKKEAFSYILAEITKGKDMNKLSDVNTIRKEIKPILDSVKDRNTKNLYLKKLYRVTGIQLDDEKIIDSKPNYKDKKTETKKIKRSKTEDLTTRYIQLLLFVEKIEDSFILDSKYITDKHLKKIYLTIKKNLPKINRTKLFEELSTDAHVAPLLEDMIFNAKTLPTEQQDIAEDIHQTMKRIRVTYYEGIQKNLASQISISEELEKEDEKAHALSKLQEVTKVLQKIKNE</sequence>
<dbReference type="PANTHER" id="PTHR30313">
    <property type="entry name" value="DNA PRIMASE"/>
    <property type="match status" value="1"/>
</dbReference>
<dbReference type="Pfam" id="PF13155">
    <property type="entry name" value="Toprim_2"/>
    <property type="match status" value="1"/>
</dbReference>
<evidence type="ECO:0000256" key="4">
    <source>
        <dbReference type="ARBA" id="ARBA00022695"/>
    </source>
</evidence>
<accession>A0A832QEF7</accession>
<evidence type="ECO:0000313" key="17">
    <source>
        <dbReference type="EMBL" id="HHX99625.1"/>
    </source>
</evidence>
<dbReference type="HAMAP" id="MF_00974">
    <property type="entry name" value="DNA_primase_DnaG"/>
    <property type="match status" value="1"/>
</dbReference>
<keyword evidence="11 12" id="KW-0804">Transcription</keyword>
<evidence type="ECO:0000259" key="16">
    <source>
        <dbReference type="SMART" id="SM00493"/>
    </source>
</evidence>
<evidence type="ECO:0000256" key="12">
    <source>
        <dbReference type="HAMAP-Rule" id="MF_00974"/>
    </source>
</evidence>
<dbReference type="InterPro" id="IPR037068">
    <property type="entry name" value="DNA_primase_core_N_sf"/>
</dbReference>
<keyword evidence="1 12" id="KW-0240">DNA-directed RNA polymerase</keyword>
<dbReference type="Proteomes" id="UP000576550">
    <property type="component" value="Unassembled WGS sequence"/>
</dbReference>
<dbReference type="InterPro" id="IPR002694">
    <property type="entry name" value="Znf_CHC2"/>
</dbReference>
<gene>
    <name evidence="12 17" type="primary">dnaG</name>
    <name evidence="17" type="ORF">GX533_03060</name>
</gene>
<dbReference type="InterPro" id="IPR036977">
    <property type="entry name" value="DNA_primase_Znf_CHC2"/>
</dbReference>
<keyword evidence="2 12" id="KW-0639">Primosome</keyword>
<dbReference type="GO" id="GO:0006269">
    <property type="term" value="P:DNA replication, synthesis of primer"/>
    <property type="evidence" value="ECO:0007669"/>
    <property type="project" value="UniProtKB-UniRule"/>
</dbReference>
<evidence type="ECO:0000256" key="6">
    <source>
        <dbReference type="ARBA" id="ARBA00022723"/>
    </source>
</evidence>
<dbReference type="SUPFAM" id="SSF56731">
    <property type="entry name" value="DNA primase core"/>
    <property type="match status" value="1"/>
</dbReference>
<comment type="caution">
    <text evidence="17">The sequence shown here is derived from an EMBL/GenBank/DDBJ whole genome shotgun (WGS) entry which is preliminary data.</text>
</comment>
<dbReference type="EMBL" id="DUTP01000005">
    <property type="protein sequence ID" value="HHX99625.1"/>
    <property type="molecule type" value="Genomic_DNA"/>
</dbReference>
<dbReference type="Gene3D" id="3.90.580.10">
    <property type="entry name" value="Zinc finger, CHC2-type domain"/>
    <property type="match status" value="1"/>
</dbReference>
<evidence type="ECO:0000256" key="1">
    <source>
        <dbReference type="ARBA" id="ARBA00022478"/>
    </source>
</evidence>
<dbReference type="NCBIfam" id="TIGR01391">
    <property type="entry name" value="dnaG"/>
    <property type="match status" value="1"/>
</dbReference>
<evidence type="ECO:0000256" key="8">
    <source>
        <dbReference type="ARBA" id="ARBA00022833"/>
    </source>
</evidence>
<keyword evidence="5 12" id="KW-0235">DNA replication</keyword>
<dbReference type="EC" id="2.7.7.101" evidence="12"/>
<dbReference type="InterPro" id="IPR030846">
    <property type="entry name" value="DnaG_bac"/>
</dbReference>
<comment type="similarity">
    <text evidence="12 13">Belongs to the DnaG primase family.</text>
</comment>
<keyword evidence="10 12" id="KW-0238">DNA-binding</keyword>
<dbReference type="GO" id="GO:1990077">
    <property type="term" value="C:primosome complex"/>
    <property type="evidence" value="ECO:0007669"/>
    <property type="project" value="UniProtKB-KW"/>
</dbReference>
<feature type="domain" description="Zinc finger CHC2-type" evidence="15">
    <location>
        <begin position="33"/>
        <end position="87"/>
    </location>
</feature>
<comment type="domain">
    <text evidence="12">Contains an N-terminal zinc-binding domain, a central core domain that contains the primase activity, and a C-terminal DnaB-binding domain.</text>
</comment>
<dbReference type="GO" id="GO:0003677">
    <property type="term" value="F:DNA binding"/>
    <property type="evidence" value="ECO:0007669"/>
    <property type="project" value="UniProtKB-KW"/>
</dbReference>
<name>A0A832QEF7_9BACT</name>
<keyword evidence="6 12" id="KW-0479">Metal-binding</keyword>
<dbReference type="GO" id="GO:0008270">
    <property type="term" value="F:zinc ion binding"/>
    <property type="evidence" value="ECO:0007669"/>
    <property type="project" value="UniProtKB-UniRule"/>
</dbReference>
<evidence type="ECO:0000256" key="14">
    <source>
        <dbReference type="PIRSR" id="PIRSR002811-1"/>
    </source>
</evidence>
<protein>
    <recommendedName>
        <fullName evidence="12 13">DNA primase</fullName>
        <ecNumber evidence="12">2.7.7.101</ecNumber>
    </recommendedName>
</protein>
<dbReference type="InterPro" id="IPR013264">
    <property type="entry name" value="DNAG_N"/>
</dbReference>
<dbReference type="SMART" id="SM00400">
    <property type="entry name" value="ZnF_CHCC"/>
    <property type="match status" value="1"/>
</dbReference>
<dbReference type="GO" id="GO:0005737">
    <property type="term" value="C:cytoplasm"/>
    <property type="evidence" value="ECO:0007669"/>
    <property type="project" value="TreeGrafter"/>
</dbReference>
<evidence type="ECO:0000256" key="3">
    <source>
        <dbReference type="ARBA" id="ARBA00022679"/>
    </source>
</evidence>
<reference evidence="17 18" key="1">
    <citation type="journal article" date="2020" name="Biotechnol. Biofuels">
        <title>New insights from the biogas microbiome by comprehensive genome-resolved metagenomics of nearly 1600 species originating from multiple anaerobic digesters.</title>
        <authorList>
            <person name="Campanaro S."/>
            <person name="Treu L."/>
            <person name="Rodriguez-R L.M."/>
            <person name="Kovalovszki A."/>
            <person name="Ziels R.M."/>
            <person name="Maus I."/>
            <person name="Zhu X."/>
            <person name="Kougias P.G."/>
            <person name="Basile A."/>
            <person name="Luo G."/>
            <person name="Schluter A."/>
            <person name="Konstantinidis K.T."/>
            <person name="Angelidaki I."/>
        </authorList>
    </citation>
    <scope>NUCLEOTIDE SEQUENCE [LARGE SCALE GENOMIC DNA]</scope>
    <source>
        <strain evidence="17">AS05jafATM_89</strain>
    </source>
</reference>
<dbReference type="Pfam" id="PF01807">
    <property type="entry name" value="Zn_ribbon_DnaG"/>
    <property type="match status" value="1"/>
</dbReference>